<name>A0A2V2NAY4_9EURY</name>
<protein>
    <submittedName>
        <fullName evidence="1">Uncharacterized protein</fullName>
    </submittedName>
</protein>
<evidence type="ECO:0000313" key="2">
    <source>
        <dbReference type="Proteomes" id="UP000245934"/>
    </source>
</evidence>
<dbReference type="Proteomes" id="UP000245934">
    <property type="component" value="Unassembled WGS sequence"/>
</dbReference>
<comment type="caution">
    <text evidence="1">The sequence shown here is derived from an EMBL/GenBank/DDBJ whole genome shotgun (WGS) entry which is preliminary data.</text>
</comment>
<dbReference type="EMBL" id="QGMZ01000018">
    <property type="protein sequence ID" value="PWR73497.1"/>
    <property type="molecule type" value="Genomic_DNA"/>
</dbReference>
<keyword evidence="2" id="KW-1185">Reference proteome</keyword>
<reference evidence="1 2" key="1">
    <citation type="submission" date="2018-05" db="EMBL/GenBank/DDBJ databases">
        <title>Draft genome of Methanospirillum stamsii Pt1.</title>
        <authorList>
            <person name="Dueholm M.S."/>
            <person name="Nielsen P.H."/>
            <person name="Bakmann L.F."/>
            <person name="Otzen D.E."/>
        </authorList>
    </citation>
    <scope>NUCLEOTIDE SEQUENCE [LARGE SCALE GENOMIC DNA]</scope>
    <source>
        <strain evidence="1 2">Pt1</strain>
    </source>
</reference>
<organism evidence="1 2">
    <name type="scientific">Methanospirillum stamsii</name>
    <dbReference type="NCBI Taxonomy" id="1277351"/>
    <lineage>
        <taxon>Archaea</taxon>
        <taxon>Methanobacteriati</taxon>
        <taxon>Methanobacteriota</taxon>
        <taxon>Stenosarchaea group</taxon>
        <taxon>Methanomicrobia</taxon>
        <taxon>Methanomicrobiales</taxon>
        <taxon>Methanospirillaceae</taxon>
        <taxon>Methanospirillum</taxon>
    </lineage>
</organism>
<dbReference type="AlphaFoldDB" id="A0A2V2NAY4"/>
<sequence length="184" mass="21176">MHSIFKNMGQYLATGLTVSLFVKKDNKDVELSQIKSAISFLYPLELFTEDHQEQYFCWFVNPSLLEDRFSDFIRAYLTLYGDSAEKIDELITALDSCQSIDEMGTLAQNKSFYNFQWDEYGHPFYVELPYGRRLELLHIDIILTMDGKINTEGIGQFLTLTTSCLRQAFSQYPPAAVLNAYLTG</sequence>
<gene>
    <name evidence="1" type="ORF">DLD82_09625</name>
</gene>
<accession>A0A2V2NAY4</accession>
<proteinExistence type="predicted"/>
<evidence type="ECO:0000313" key="1">
    <source>
        <dbReference type="EMBL" id="PWR73497.1"/>
    </source>
</evidence>